<protein>
    <submittedName>
        <fullName evidence="1">Uncharacterized protein</fullName>
    </submittedName>
</protein>
<keyword evidence="2" id="KW-1185">Reference proteome</keyword>
<dbReference type="AlphaFoldDB" id="A0A2U9IHP6"/>
<dbReference type="KEGG" id="abri:DFR85_14135"/>
<dbReference type="EMBL" id="CP029289">
    <property type="protein sequence ID" value="AWR95558.1"/>
    <property type="molecule type" value="Genomic_DNA"/>
</dbReference>
<accession>A0A2U9IHP6</accession>
<organism evidence="1 2">
    <name type="scientific">Acidianus brierleyi</name>
    <dbReference type="NCBI Taxonomy" id="41673"/>
    <lineage>
        <taxon>Archaea</taxon>
        <taxon>Thermoproteota</taxon>
        <taxon>Thermoprotei</taxon>
        <taxon>Sulfolobales</taxon>
        <taxon>Sulfolobaceae</taxon>
        <taxon>Acidianus</taxon>
    </lineage>
</organism>
<proteinExistence type="predicted"/>
<sequence>MEDLENEIVDAETGVSLFRLGLARKENKHGKLIIYYRPPSPFTPVILVIKMGLDIKFKYPEAIVILEDYYISNEINEILNGIKIE</sequence>
<reference evidence="1 2" key="1">
    <citation type="submission" date="2018-05" db="EMBL/GenBank/DDBJ databases">
        <title>Complete Genome Sequences of Extremely Thermoacidophilic, Metal-Mobilizing Type-Strain Members of the Archaeal Family Sulfolobaceae: Acidianus brierleyi DSM-1651T, Acidianus sulfidivorans DSM-18786T, Metallosphaera hakonensis DSM-7519T, and Metallosphaera prunae DSM-10039T.</title>
        <authorList>
            <person name="Counts J.A."/>
            <person name="Kelly R.M."/>
        </authorList>
    </citation>
    <scope>NUCLEOTIDE SEQUENCE [LARGE SCALE GENOMIC DNA]</scope>
    <source>
        <strain evidence="1 2">DSM 1651</strain>
    </source>
</reference>
<evidence type="ECO:0000313" key="2">
    <source>
        <dbReference type="Proteomes" id="UP000248044"/>
    </source>
</evidence>
<gene>
    <name evidence="1" type="ORF">DFR85_14135</name>
</gene>
<dbReference type="Proteomes" id="UP000248044">
    <property type="component" value="Chromosome"/>
</dbReference>
<name>A0A2U9IHP6_9CREN</name>
<evidence type="ECO:0000313" key="1">
    <source>
        <dbReference type="EMBL" id="AWR95558.1"/>
    </source>
</evidence>